<keyword evidence="3" id="KW-1185">Reference proteome</keyword>
<proteinExistence type="predicted"/>
<gene>
    <name evidence="2" type="ORF">EYC80_001323</name>
</gene>
<dbReference type="AlphaFoldDB" id="A0A5N6K8V8"/>
<keyword evidence="1" id="KW-1133">Transmembrane helix</keyword>
<evidence type="ECO:0000313" key="2">
    <source>
        <dbReference type="EMBL" id="KAB8299232.1"/>
    </source>
</evidence>
<accession>A0A5N6K8V8</accession>
<feature type="transmembrane region" description="Helical" evidence="1">
    <location>
        <begin position="49"/>
        <end position="67"/>
    </location>
</feature>
<keyword evidence="1" id="KW-0472">Membrane</keyword>
<sequence length="74" mass="8937">MYGSSFTFTDGWVNKMPSTFKKHQKVVHQRKRLPKELLLLFYTRNTATYFIWIFYLLVLDFPVLKIISSSFLKR</sequence>
<evidence type="ECO:0000313" key="3">
    <source>
        <dbReference type="Proteomes" id="UP000326757"/>
    </source>
</evidence>
<dbReference type="EMBL" id="VIGI01000006">
    <property type="protein sequence ID" value="KAB8299232.1"/>
    <property type="molecule type" value="Genomic_DNA"/>
</dbReference>
<reference evidence="2 3" key="1">
    <citation type="submission" date="2019-06" db="EMBL/GenBank/DDBJ databases">
        <title>Genome Sequence of the Brown Rot Fungal Pathogen Monilinia laxa.</title>
        <authorList>
            <person name="De Miccolis Angelini R.M."/>
            <person name="Landi L."/>
            <person name="Abate D."/>
            <person name="Pollastro S."/>
            <person name="Romanazzi G."/>
            <person name="Faretra F."/>
        </authorList>
    </citation>
    <scope>NUCLEOTIDE SEQUENCE [LARGE SCALE GENOMIC DNA]</scope>
    <source>
        <strain evidence="2 3">Mlax316</strain>
    </source>
</reference>
<keyword evidence="1" id="KW-0812">Transmembrane</keyword>
<name>A0A5N6K8V8_MONLA</name>
<comment type="caution">
    <text evidence="2">The sequence shown here is derived from an EMBL/GenBank/DDBJ whole genome shotgun (WGS) entry which is preliminary data.</text>
</comment>
<protein>
    <submittedName>
        <fullName evidence="2">Uncharacterized protein</fullName>
    </submittedName>
</protein>
<evidence type="ECO:0000256" key="1">
    <source>
        <dbReference type="SAM" id="Phobius"/>
    </source>
</evidence>
<organism evidence="2 3">
    <name type="scientific">Monilinia laxa</name>
    <name type="common">Brown rot fungus</name>
    <name type="synonym">Sclerotinia laxa</name>
    <dbReference type="NCBI Taxonomy" id="61186"/>
    <lineage>
        <taxon>Eukaryota</taxon>
        <taxon>Fungi</taxon>
        <taxon>Dikarya</taxon>
        <taxon>Ascomycota</taxon>
        <taxon>Pezizomycotina</taxon>
        <taxon>Leotiomycetes</taxon>
        <taxon>Helotiales</taxon>
        <taxon>Sclerotiniaceae</taxon>
        <taxon>Monilinia</taxon>
    </lineage>
</organism>
<dbReference type="Proteomes" id="UP000326757">
    <property type="component" value="Unassembled WGS sequence"/>
</dbReference>